<dbReference type="PANTHER" id="PTHR12132:SF1">
    <property type="entry name" value="DNA REPAIR PROTEIN RAD52 HOMOLOG"/>
    <property type="match status" value="1"/>
</dbReference>
<evidence type="ECO:0000256" key="4">
    <source>
        <dbReference type="ARBA" id="ARBA00023204"/>
    </source>
</evidence>
<feature type="compositionally biased region" description="Basic and acidic residues" evidence="5">
    <location>
        <begin position="625"/>
        <end position="634"/>
    </location>
</feature>
<evidence type="ECO:0000256" key="1">
    <source>
        <dbReference type="ARBA" id="ARBA00006638"/>
    </source>
</evidence>
<evidence type="ECO:0000256" key="3">
    <source>
        <dbReference type="ARBA" id="ARBA00023172"/>
    </source>
</evidence>
<dbReference type="GO" id="GO:0005634">
    <property type="term" value="C:nucleus"/>
    <property type="evidence" value="ECO:0007669"/>
    <property type="project" value="TreeGrafter"/>
</dbReference>
<feature type="compositionally biased region" description="Polar residues" evidence="5">
    <location>
        <begin position="673"/>
        <end position="689"/>
    </location>
</feature>
<accession>A0A0P1BL95</accession>
<feature type="compositionally biased region" description="Polar residues" evidence="5">
    <location>
        <begin position="99"/>
        <end position="113"/>
    </location>
</feature>
<dbReference type="Pfam" id="PF04098">
    <property type="entry name" value="Rad52_Rad22"/>
    <property type="match status" value="1"/>
</dbReference>
<dbReference type="Gene3D" id="3.30.390.80">
    <property type="entry name" value="DNA repair protein Rad52/59/22"/>
    <property type="match status" value="1"/>
</dbReference>
<reference evidence="6 7" key="1">
    <citation type="submission" date="2014-09" db="EMBL/GenBank/DDBJ databases">
        <authorList>
            <person name="Magalhaes I.L.F."/>
            <person name="Oliveira U."/>
            <person name="Santos F.R."/>
            <person name="Vidigal T.H.D.A."/>
            <person name="Brescovit A.D."/>
            <person name="Santos A.J."/>
        </authorList>
    </citation>
    <scope>NUCLEOTIDE SEQUENCE [LARGE SCALE GENOMIC DNA]</scope>
</reference>
<dbReference type="AlphaFoldDB" id="A0A0P1BL95"/>
<organism evidence="6 7">
    <name type="scientific">Ceraceosorus bombacis</name>
    <dbReference type="NCBI Taxonomy" id="401625"/>
    <lineage>
        <taxon>Eukaryota</taxon>
        <taxon>Fungi</taxon>
        <taxon>Dikarya</taxon>
        <taxon>Basidiomycota</taxon>
        <taxon>Ustilaginomycotina</taxon>
        <taxon>Exobasidiomycetes</taxon>
        <taxon>Ceraceosorales</taxon>
        <taxon>Ceraceosoraceae</taxon>
        <taxon>Ceraceosorus</taxon>
    </lineage>
</organism>
<evidence type="ECO:0000256" key="5">
    <source>
        <dbReference type="SAM" id="MobiDB-lite"/>
    </source>
</evidence>
<proteinExistence type="inferred from homology"/>
<evidence type="ECO:0000313" key="6">
    <source>
        <dbReference type="EMBL" id="CEH16903.1"/>
    </source>
</evidence>
<protein>
    <submittedName>
        <fullName evidence="6">Rad52 dna repair protein radc</fullName>
    </submittedName>
</protein>
<dbReference type="Proteomes" id="UP000054845">
    <property type="component" value="Unassembled WGS sequence"/>
</dbReference>
<feature type="compositionally biased region" description="Polar residues" evidence="5">
    <location>
        <begin position="477"/>
        <end position="496"/>
    </location>
</feature>
<dbReference type="GO" id="GO:0003697">
    <property type="term" value="F:single-stranded DNA binding"/>
    <property type="evidence" value="ECO:0007669"/>
    <property type="project" value="UniProtKB-ARBA"/>
</dbReference>
<dbReference type="OrthoDB" id="206565at2759"/>
<feature type="compositionally biased region" description="Polar residues" evidence="5">
    <location>
        <begin position="361"/>
        <end position="371"/>
    </location>
</feature>
<dbReference type="InterPro" id="IPR007232">
    <property type="entry name" value="Rad52_Rad59_Rad22"/>
</dbReference>
<evidence type="ECO:0000256" key="2">
    <source>
        <dbReference type="ARBA" id="ARBA00022763"/>
    </source>
</evidence>
<feature type="compositionally biased region" description="Polar residues" evidence="5">
    <location>
        <begin position="395"/>
        <end position="406"/>
    </location>
</feature>
<dbReference type="SUPFAM" id="SSF54768">
    <property type="entry name" value="dsRNA-binding domain-like"/>
    <property type="match status" value="1"/>
</dbReference>
<dbReference type="FunFam" id="3.30.390.80:FF:000001">
    <property type="entry name" value="DNA repair protein RAD52 homolog"/>
    <property type="match status" value="1"/>
</dbReference>
<feature type="region of interest" description="Disordered" evidence="5">
    <location>
        <begin position="356"/>
        <end position="509"/>
    </location>
</feature>
<dbReference type="GO" id="GO:0006312">
    <property type="term" value="P:mitotic recombination"/>
    <property type="evidence" value="ECO:0007669"/>
    <property type="project" value="TreeGrafter"/>
</dbReference>
<dbReference type="STRING" id="401625.A0A0P1BL95"/>
<dbReference type="EMBL" id="CCYA01000253">
    <property type="protein sequence ID" value="CEH16903.1"/>
    <property type="molecule type" value="Genomic_DNA"/>
</dbReference>
<dbReference type="GO" id="GO:0045002">
    <property type="term" value="P:double-strand break repair via single-strand annealing"/>
    <property type="evidence" value="ECO:0007669"/>
    <property type="project" value="TreeGrafter"/>
</dbReference>
<feature type="compositionally biased region" description="Polar residues" evidence="5">
    <location>
        <begin position="700"/>
        <end position="710"/>
    </location>
</feature>
<feature type="compositionally biased region" description="Basic and acidic residues" evidence="5">
    <location>
        <begin position="410"/>
        <end position="425"/>
    </location>
</feature>
<feature type="region of interest" description="Disordered" evidence="5">
    <location>
        <begin position="783"/>
        <end position="830"/>
    </location>
</feature>
<comment type="similarity">
    <text evidence="1">Belongs to the RAD52 family.</text>
</comment>
<keyword evidence="2" id="KW-0227">DNA damage</keyword>
<name>A0A0P1BL95_9BASI</name>
<feature type="region of interest" description="Disordered" evidence="5">
    <location>
        <begin position="66"/>
        <end position="116"/>
    </location>
</feature>
<keyword evidence="7" id="KW-1185">Reference proteome</keyword>
<evidence type="ECO:0000313" key="7">
    <source>
        <dbReference type="Proteomes" id="UP000054845"/>
    </source>
</evidence>
<keyword evidence="3" id="KW-0233">DNA recombination</keyword>
<sequence>MSNQSSIHSDINIFQYERRQAELRSHAKAAAAASAEAKSRPAALYGGRVASHLPYGGLAAQRQFGENDGQKHSMSPCDHTGAGDVRAGPSAHVNDAQDGPTSIKPSASQNETNFGAGPNPADATWLGRMLAESMLACFASASGSENGPSPFPASQSVPPRPGVDGLRQISALQTALNRRLGPEYIQTRAGYGTGGKKLSYLEGWKAIDLANEVFGFNGWSTSIVRMDTDFCDVDNDGKVRIGMSCIIRITLRDGTFHEDVGYGAMEGSKNKGQAFEKARKEATTDAFKRALRSFGRMVGNCLYDRTFTDQLAKQEKAAPATYDMSDLKRAPDPGALKAAREQQAAYFAEYDKQQMARASPIDQSNESSRSAAQLMGPPPVPANRTNKPISAAAPQATSLSRAQTMPRQEAPQRQRAVREPERPLQHDSSSADSRVRSESPDKGRAERLALAAQKQEDHRLRRSKSLAPIGQKPIKSPESQRMQQDVSEMGTASRQSFKAHAPDELRRPTTAQMMSDVGDAEMSEAVALAEQRLEQRPPPQWSEVTNVPMDGAMDHIADGDHLSEYGDLEDDDAAAAAMYLELAAEEEAEQSEPYQRAHGMDCDDSGVAGLQDYRAAMDVKREKIESVTSPDRRPFLPTHQRGLSGAGASNAPPGNPSGPMMRRAPSKGHFVGAQSNVGSSRFQAETSVGGSAASKPAVGMSTQKSSPNRSLQRRAATSIVRGRPAARVGNLNLEPSNGSAIPEAARSSTSTRADGQPVRHAYVAPNTGFGRPVVAPLDAKYAEQQVRNQQHRERQGGFVAGPHQAWSGGRKPLGELPVDRSGAVKRQRQD</sequence>
<dbReference type="InterPro" id="IPR041247">
    <property type="entry name" value="Rad52_fam"/>
</dbReference>
<feature type="compositionally biased region" description="Basic and acidic residues" evidence="5">
    <location>
        <begin position="433"/>
        <end position="447"/>
    </location>
</feature>
<keyword evidence="4" id="KW-0234">DNA repair</keyword>
<dbReference type="InterPro" id="IPR042525">
    <property type="entry name" value="Rad52_Rad59_Rad22_sf"/>
</dbReference>
<dbReference type="GO" id="GO:0000724">
    <property type="term" value="P:double-strand break repair via homologous recombination"/>
    <property type="evidence" value="ECO:0007669"/>
    <property type="project" value="UniProtKB-ARBA"/>
</dbReference>
<dbReference type="PANTHER" id="PTHR12132">
    <property type="entry name" value="DNA REPAIR AND RECOMBINATION PROTEIN RAD52, RAD59"/>
    <property type="match status" value="1"/>
</dbReference>
<feature type="region of interest" description="Disordered" evidence="5">
    <location>
        <begin position="625"/>
        <end position="770"/>
    </location>
</feature>